<dbReference type="EC" id="1.8.4.12" evidence="5"/>
<dbReference type="GO" id="GO:0030091">
    <property type="term" value="P:protein repair"/>
    <property type="evidence" value="ECO:0007669"/>
    <property type="project" value="TreeGrafter"/>
</dbReference>
<comment type="cofactor">
    <cofactor evidence="1">
        <name>Zn(2+)</name>
        <dbReference type="ChEBI" id="CHEBI:29105"/>
    </cofactor>
</comment>
<evidence type="ECO:0000256" key="15">
    <source>
        <dbReference type="ARBA" id="ARBA00046083"/>
    </source>
</evidence>
<dbReference type="InterPro" id="IPR011057">
    <property type="entry name" value="Mss4-like_sf"/>
</dbReference>
<keyword evidence="14" id="KW-0539">Nucleus</keyword>
<evidence type="ECO:0000256" key="5">
    <source>
        <dbReference type="ARBA" id="ARBA00012499"/>
    </source>
</evidence>
<name>A0A131YNN0_RHIAP</name>
<evidence type="ECO:0000259" key="17">
    <source>
        <dbReference type="PROSITE" id="PS51790"/>
    </source>
</evidence>
<reference evidence="18" key="1">
    <citation type="journal article" date="2016" name="Ticks Tick Borne Dis.">
        <title>De novo assembly and annotation of the salivary gland transcriptome of Rhipicephalus appendiculatus male and female ticks during blood feeding.</title>
        <authorList>
            <person name="de Castro M.H."/>
            <person name="de Klerk D."/>
            <person name="Pienaar R."/>
            <person name="Latif A.A."/>
            <person name="Rees D.J."/>
            <person name="Mans B.J."/>
        </authorList>
    </citation>
    <scope>NUCLEOTIDE SEQUENCE</scope>
    <source>
        <tissue evidence="18">Salivary glands</tissue>
    </source>
</reference>
<evidence type="ECO:0000256" key="2">
    <source>
        <dbReference type="ARBA" id="ARBA00004123"/>
    </source>
</evidence>
<evidence type="ECO:0000256" key="3">
    <source>
        <dbReference type="ARBA" id="ARBA00004245"/>
    </source>
</evidence>
<evidence type="ECO:0000256" key="10">
    <source>
        <dbReference type="ARBA" id="ARBA00022859"/>
    </source>
</evidence>
<evidence type="ECO:0000256" key="9">
    <source>
        <dbReference type="ARBA" id="ARBA00022833"/>
    </source>
</evidence>
<sequence>MSHDSWQDDEVFRDHFAAGIYVCANCENKLFASGSKFAHKSPWPSFSNTIHTDSVKKVPEPNRPKALRVYCGQCETRLGHEFLGEGPKGTSRF</sequence>
<dbReference type="PANTHER" id="PTHR46755">
    <property type="entry name" value="METHIONINE-R-SULFOXIDE REDUCTASE B1"/>
    <property type="match status" value="1"/>
</dbReference>
<evidence type="ECO:0000313" key="18">
    <source>
        <dbReference type="EMBL" id="JAP80874.1"/>
    </source>
</evidence>
<evidence type="ECO:0000256" key="1">
    <source>
        <dbReference type="ARBA" id="ARBA00001947"/>
    </source>
</evidence>
<evidence type="ECO:0000256" key="11">
    <source>
        <dbReference type="ARBA" id="ARBA00022933"/>
    </source>
</evidence>
<evidence type="ECO:0000256" key="14">
    <source>
        <dbReference type="ARBA" id="ARBA00023242"/>
    </source>
</evidence>
<dbReference type="GO" id="GO:0033743">
    <property type="term" value="F:peptide-methionine (R)-S-oxide reductase activity"/>
    <property type="evidence" value="ECO:0007669"/>
    <property type="project" value="UniProtKB-EC"/>
</dbReference>
<keyword evidence="10" id="KW-0391">Immunity</keyword>
<keyword evidence="8" id="KW-0479">Metal-binding</keyword>
<evidence type="ECO:0000256" key="6">
    <source>
        <dbReference type="ARBA" id="ARBA00022490"/>
    </source>
</evidence>
<dbReference type="Pfam" id="PF01641">
    <property type="entry name" value="SelR"/>
    <property type="match status" value="1"/>
</dbReference>
<feature type="domain" description="MsrB" evidence="17">
    <location>
        <begin position="1"/>
        <end position="93"/>
    </location>
</feature>
<dbReference type="PANTHER" id="PTHR46755:SF5">
    <property type="entry name" value="METHIONINE-R-SULFOXIDE REDUCTASE B1"/>
    <property type="match status" value="1"/>
</dbReference>
<keyword evidence="12" id="KW-0560">Oxidoreductase</keyword>
<comment type="function">
    <text evidence="15">Methionine-sulfoxide reductase that specifically reduces methionine (R)-sulfoxide back to methionine. While in many cases, methionine oxidation is the result of random oxidation following oxidative stress, methionine oxidation is also a post-translational modification that takes place on specific residue. Acts as a regulator of actin assembly by reducing methionine (R)-sulfoxide mediated by MICALs (MICAL1, MICAL2 or MICAL3) on actin, thereby promoting filament repolymerization. Plays a role in innate immunity by reducing oxidized actin, leading to actin repolymerization in macrophages.</text>
</comment>
<accession>A0A131YNN0</accession>
<dbReference type="GO" id="GO:0005634">
    <property type="term" value="C:nucleus"/>
    <property type="evidence" value="ECO:0007669"/>
    <property type="project" value="UniProtKB-SubCell"/>
</dbReference>
<protein>
    <recommendedName>
        <fullName evidence="5">peptide-methionine (R)-S-oxide reductase</fullName>
        <ecNumber evidence="5">1.8.4.12</ecNumber>
    </recommendedName>
</protein>
<comment type="catalytic activity">
    <reaction evidence="16">
        <text>L-methionyl-[protein] + [thioredoxin]-disulfide + H2O = L-methionyl-(R)-S-oxide-[protein] + [thioredoxin]-dithiol</text>
        <dbReference type="Rhea" id="RHEA:24164"/>
        <dbReference type="Rhea" id="RHEA-COMP:10698"/>
        <dbReference type="Rhea" id="RHEA-COMP:10700"/>
        <dbReference type="Rhea" id="RHEA-COMP:12313"/>
        <dbReference type="Rhea" id="RHEA-COMP:12314"/>
        <dbReference type="ChEBI" id="CHEBI:15377"/>
        <dbReference type="ChEBI" id="CHEBI:16044"/>
        <dbReference type="ChEBI" id="CHEBI:29950"/>
        <dbReference type="ChEBI" id="CHEBI:45764"/>
        <dbReference type="ChEBI" id="CHEBI:50058"/>
        <dbReference type="EC" id="1.8.4.12"/>
    </reaction>
</comment>
<dbReference type="PROSITE" id="PS51790">
    <property type="entry name" value="MSRB"/>
    <property type="match status" value="1"/>
</dbReference>
<dbReference type="InterPro" id="IPR052150">
    <property type="entry name" value="MsrB_Met_sulfoxide_reductase"/>
</dbReference>
<dbReference type="GO" id="GO:0046872">
    <property type="term" value="F:metal ion binding"/>
    <property type="evidence" value="ECO:0007669"/>
    <property type="project" value="UniProtKB-KW"/>
</dbReference>
<dbReference type="SUPFAM" id="SSF51316">
    <property type="entry name" value="Mss4-like"/>
    <property type="match status" value="1"/>
</dbReference>
<dbReference type="InterPro" id="IPR002579">
    <property type="entry name" value="Met_Sox_Rdtase_MsrB_dom"/>
</dbReference>
<dbReference type="GO" id="GO:0045087">
    <property type="term" value="P:innate immune response"/>
    <property type="evidence" value="ECO:0007669"/>
    <property type="project" value="UniProtKB-KW"/>
</dbReference>
<keyword evidence="6" id="KW-0963">Cytoplasm</keyword>
<dbReference type="AlphaFoldDB" id="A0A131YNN0"/>
<comment type="subcellular location">
    <subcellularLocation>
        <location evidence="3">Cytoplasm</location>
        <location evidence="3">Cytoskeleton</location>
    </subcellularLocation>
    <subcellularLocation>
        <location evidence="2">Nucleus</location>
    </subcellularLocation>
</comment>
<organism evidence="18">
    <name type="scientific">Rhipicephalus appendiculatus</name>
    <name type="common">Brown ear tick</name>
    <dbReference type="NCBI Taxonomy" id="34631"/>
    <lineage>
        <taxon>Eukaryota</taxon>
        <taxon>Metazoa</taxon>
        <taxon>Ecdysozoa</taxon>
        <taxon>Arthropoda</taxon>
        <taxon>Chelicerata</taxon>
        <taxon>Arachnida</taxon>
        <taxon>Acari</taxon>
        <taxon>Parasitiformes</taxon>
        <taxon>Ixodida</taxon>
        <taxon>Ixodoidea</taxon>
        <taxon>Ixodidae</taxon>
        <taxon>Rhipicephalinae</taxon>
        <taxon>Rhipicephalus</taxon>
        <taxon>Rhipicephalus</taxon>
    </lineage>
</organism>
<keyword evidence="11" id="KW-0712">Selenocysteine</keyword>
<evidence type="ECO:0000256" key="12">
    <source>
        <dbReference type="ARBA" id="ARBA00023002"/>
    </source>
</evidence>
<proteinExistence type="inferred from homology"/>
<keyword evidence="13" id="KW-0206">Cytoskeleton</keyword>
<evidence type="ECO:0000256" key="16">
    <source>
        <dbReference type="ARBA" id="ARBA00048488"/>
    </source>
</evidence>
<comment type="similarity">
    <text evidence="4">Belongs to the MsrB Met sulfoxide reductase family.</text>
</comment>
<dbReference type="EMBL" id="GEDV01007683">
    <property type="protein sequence ID" value="JAP80874.1"/>
    <property type="molecule type" value="Transcribed_RNA"/>
</dbReference>
<dbReference type="GO" id="GO:0005856">
    <property type="term" value="C:cytoskeleton"/>
    <property type="evidence" value="ECO:0007669"/>
    <property type="project" value="UniProtKB-SubCell"/>
</dbReference>
<keyword evidence="9" id="KW-0862">Zinc</keyword>
<evidence type="ECO:0000256" key="13">
    <source>
        <dbReference type="ARBA" id="ARBA00023212"/>
    </source>
</evidence>
<keyword evidence="7" id="KW-0399">Innate immunity</keyword>
<evidence type="ECO:0000256" key="8">
    <source>
        <dbReference type="ARBA" id="ARBA00022723"/>
    </source>
</evidence>
<evidence type="ECO:0000256" key="4">
    <source>
        <dbReference type="ARBA" id="ARBA00007174"/>
    </source>
</evidence>
<evidence type="ECO:0000256" key="7">
    <source>
        <dbReference type="ARBA" id="ARBA00022588"/>
    </source>
</evidence>
<dbReference type="Gene3D" id="2.170.150.20">
    <property type="entry name" value="Peptide methionine sulfoxide reductase"/>
    <property type="match status" value="1"/>
</dbReference>